<keyword evidence="2" id="KW-1185">Reference proteome</keyword>
<reference evidence="1" key="2">
    <citation type="submission" date="2020-04" db="EMBL/GenBank/DDBJ databases">
        <authorList>
            <person name="Alexandrino P."/>
            <person name="Mendonca T."/>
            <person name="Guaman L."/>
            <person name="Cherix J."/>
            <person name="Lozano-Sakalauskas G."/>
            <person name="Fujita A."/>
            <person name="Filho E.R."/>
            <person name="Long P."/>
            <person name="Padilla G."/>
            <person name="Taciro M.K."/>
            <person name="Gomez J.G."/>
            <person name="Silva L.F."/>
            <person name="Torres M."/>
        </authorList>
    </citation>
    <scope>NUCLEOTIDE SEQUENCE</scope>
    <source>
        <strain evidence="1">LMG 19450</strain>
    </source>
</reference>
<evidence type="ECO:0000313" key="1">
    <source>
        <dbReference type="EMBL" id="NLP60504.1"/>
    </source>
</evidence>
<evidence type="ECO:0000313" key="2">
    <source>
        <dbReference type="Proteomes" id="UP000030460"/>
    </source>
</evidence>
<comment type="caution">
    <text evidence="1">The sequence shown here is derived from an EMBL/GenBank/DDBJ whole genome shotgun (WGS) entry which is preliminary data.</text>
</comment>
<protein>
    <submittedName>
        <fullName evidence="1">Uncharacterized protein</fullName>
    </submittedName>
</protein>
<organism evidence="1 2">
    <name type="scientific">Paraburkholderia sacchari</name>
    <dbReference type="NCBI Taxonomy" id="159450"/>
    <lineage>
        <taxon>Bacteria</taxon>
        <taxon>Pseudomonadati</taxon>
        <taxon>Pseudomonadota</taxon>
        <taxon>Betaproteobacteria</taxon>
        <taxon>Burkholderiales</taxon>
        <taxon>Burkholderiaceae</taxon>
        <taxon>Paraburkholderia</taxon>
    </lineage>
</organism>
<reference evidence="1" key="1">
    <citation type="journal article" date="2015" name="Genome Announc.">
        <title>Draft Genome Sequence of the Polyhydroxyalkanoate-Producing Bacterium Burkholderia sacchari LMG 19450 Isolated from Brazilian Sugarcane Plantation Soil.</title>
        <authorList>
            <person name="Alexandrino P.M."/>
            <person name="Mendonca T.T."/>
            <person name="Guaman Bautista L.P."/>
            <person name="Cherix J."/>
            <person name="Lozano-Sakalauskas G.C."/>
            <person name="Fujita A."/>
            <person name="Ramos Filho E."/>
            <person name="Long P."/>
            <person name="Padilla G."/>
            <person name="Taciro M.K."/>
            <person name="Gomez J.G."/>
            <person name="Silva L.F."/>
        </authorList>
    </citation>
    <scope>NUCLEOTIDE SEQUENCE</scope>
    <source>
        <strain evidence="1">LMG 19450</strain>
    </source>
</reference>
<accession>A0A8T6Z8H0</accession>
<sequence length="122" mass="12840">MAAIAGDAGYFIDLHWTGSRANGCAGHETDAGCTTQGGAQGENEQAAAAAQSFPTAQGGRQRHAGIVAISIKRADRRTNQCAMHIADESGKIAGTSNKVYKKVIFPIYNLRVLVRGIKHACN</sequence>
<gene>
    <name evidence="1" type="ORF">NH14_004930</name>
</gene>
<dbReference type="EMBL" id="JTDB02000001">
    <property type="protein sequence ID" value="NLP60504.1"/>
    <property type="molecule type" value="Genomic_DNA"/>
</dbReference>
<name>A0A8T6Z8H0_9BURK</name>
<proteinExistence type="predicted"/>
<dbReference type="Proteomes" id="UP000030460">
    <property type="component" value="Unassembled WGS sequence"/>
</dbReference>
<dbReference type="AlphaFoldDB" id="A0A8T6Z8H0"/>
<dbReference type="RefSeq" id="WP_152617033.1">
    <property type="nucleotide sequence ID" value="NZ_CADFGF010000002.1"/>
</dbReference>